<evidence type="ECO:0000256" key="5">
    <source>
        <dbReference type="PROSITE-ProRule" id="PRU00023"/>
    </source>
</evidence>
<dbReference type="SMART" id="SM00119">
    <property type="entry name" value="HECTc"/>
    <property type="match status" value="1"/>
</dbReference>
<reference evidence="10" key="1">
    <citation type="submission" date="2023-06" db="EMBL/GenBank/DDBJ databases">
        <title>Genomic analysis of the entomopathogenic nematode Steinernema hermaphroditum.</title>
        <authorList>
            <person name="Schwarz E.M."/>
            <person name="Heppert J.K."/>
            <person name="Baniya A."/>
            <person name="Schwartz H.T."/>
            <person name="Tan C.-H."/>
            <person name="Antoshechkin I."/>
            <person name="Sternberg P.W."/>
            <person name="Goodrich-Blair H."/>
            <person name="Dillman A.R."/>
        </authorList>
    </citation>
    <scope>NUCLEOTIDE SEQUENCE</scope>
    <source>
        <strain evidence="10">PS9179</strain>
        <tissue evidence="10">Whole animal</tissue>
    </source>
</reference>
<dbReference type="PROSITE" id="PS50237">
    <property type="entry name" value="HECT"/>
    <property type="match status" value="1"/>
</dbReference>
<feature type="region of interest" description="Disordered" evidence="8">
    <location>
        <begin position="1618"/>
        <end position="1651"/>
    </location>
</feature>
<dbReference type="GO" id="GO:0070534">
    <property type="term" value="P:protein K63-linked ubiquitination"/>
    <property type="evidence" value="ECO:0007669"/>
    <property type="project" value="TreeGrafter"/>
</dbReference>
<dbReference type="PROSITE" id="PS50297">
    <property type="entry name" value="ANK_REP_REGION"/>
    <property type="match status" value="1"/>
</dbReference>
<feature type="repeat" description="ANK" evidence="5">
    <location>
        <begin position="409"/>
        <end position="441"/>
    </location>
</feature>
<dbReference type="InterPro" id="IPR036770">
    <property type="entry name" value="Ankyrin_rpt-contain_sf"/>
</dbReference>
<feature type="domain" description="HECT" evidence="9">
    <location>
        <begin position="1985"/>
        <end position="2373"/>
    </location>
</feature>
<dbReference type="Gene3D" id="3.30.2160.10">
    <property type="entry name" value="Hect, E3 ligase catalytic domain"/>
    <property type="match status" value="1"/>
</dbReference>
<comment type="catalytic activity">
    <reaction evidence="1 7">
        <text>S-ubiquitinyl-[E2 ubiquitin-conjugating enzyme]-L-cysteine + [acceptor protein]-L-lysine = [E2 ubiquitin-conjugating enzyme]-L-cysteine + N(6)-ubiquitinyl-[acceptor protein]-L-lysine.</text>
        <dbReference type="EC" id="2.3.2.26"/>
    </reaction>
</comment>
<dbReference type="InterPro" id="IPR012919">
    <property type="entry name" value="SUN_dom"/>
</dbReference>
<dbReference type="SUPFAM" id="SSF56204">
    <property type="entry name" value="Hect, E3 ligase catalytic domain"/>
    <property type="match status" value="1"/>
</dbReference>
<comment type="similarity">
    <text evidence="2 7">Belongs to the UPL family. K-HECT subfamily.</text>
</comment>
<feature type="compositionally biased region" description="Polar residues" evidence="8">
    <location>
        <begin position="1417"/>
        <end position="1428"/>
    </location>
</feature>
<feature type="compositionally biased region" description="Basic and acidic residues" evidence="8">
    <location>
        <begin position="619"/>
        <end position="632"/>
    </location>
</feature>
<dbReference type="GO" id="GO:0061630">
    <property type="term" value="F:ubiquitin protein ligase activity"/>
    <property type="evidence" value="ECO:0007669"/>
    <property type="project" value="UniProtKB-UniRule"/>
</dbReference>
<evidence type="ECO:0000256" key="2">
    <source>
        <dbReference type="ARBA" id="ARBA00006331"/>
    </source>
</evidence>
<feature type="region of interest" description="Disordered" evidence="8">
    <location>
        <begin position="435"/>
        <end position="495"/>
    </location>
</feature>
<dbReference type="Gene3D" id="3.90.1750.10">
    <property type="entry name" value="Hect, E3 ligase catalytic domains"/>
    <property type="match status" value="1"/>
</dbReference>
<keyword evidence="11" id="KW-1185">Reference proteome</keyword>
<evidence type="ECO:0000313" key="10">
    <source>
        <dbReference type="EMBL" id="KAK0408811.1"/>
    </source>
</evidence>
<feature type="compositionally biased region" description="Basic and acidic residues" evidence="8">
    <location>
        <begin position="437"/>
        <end position="458"/>
    </location>
</feature>
<dbReference type="Pfam" id="PF07738">
    <property type="entry name" value="Sad1_UNC"/>
    <property type="match status" value="1"/>
</dbReference>
<feature type="compositionally biased region" description="Polar residues" evidence="8">
    <location>
        <begin position="1373"/>
        <end position="1388"/>
    </location>
</feature>
<dbReference type="Gene3D" id="1.25.10.10">
    <property type="entry name" value="Leucine-rich Repeat Variant"/>
    <property type="match status" value="1"/>
</dbReference>
<dbReference type="InterPro" id="IPR016024">
    <property type="entry name" value="ARM-type_fold"/>
</dbReference>
<dbReference type="InterPro" id="IPR035983">
    <property type="entry name" value="Hect_E3_ubiquitin_ligase"/>
</dbReference>
<dbReference type="SUPFAM" id="SSF49785">
    <property type="entry name" value="Galactose-binding domain-like"/>
    <property type="match status" value="1"/>
</dbReference>
<dbReference type="PROSITE" id="PS50088">
    <property type="entry name" value="ANK_REPEAT"/>
    <property type="match status" value="1"/>
</dbReference>
<dbReference type="EMBL" id="JAUCMV010000003">
    <property type="protein sequence ID" value="KAK0408811.1"/>
    <property type="molecule type" value="Genomic_DNA"/>
</dbReference>
<dbReference type="FunFam" id="3.30.2410.10:FF:000007">
    <property type="entry name" value="Putative E3 ubiquitin-protein ligase HECTD1"/>
    <property type="match status" value="1"/>
</dbReference>
<protein>
    <recommendedName>
        <fullName evidence="7">E3 ubiquitin-protein ligase</fullName>
        <ecNumber evidence="7">2.3.2.26</ecNumber>
    </recommendedName>
</protein>
<dbReference type="Pfam" id="PF25579">
    <property type="entry name" value="TPR_TRIP12_N"/>
    <property type="match status" value="1"/>
</dbReference>
<dbReference type="Pfam" id="PF00632">
    <property type="entry name" value="HECT"/>
    <property type="match status" value="1"/>
</dbReference>
<feature type="region of interest" description="Disordered" evidence="8">
    <location>
        <begin position="619"/>
        <end position="650"/>
    </location>
</feature>
<evidence type="ECO:0000256" key="6">
    <source>
        <dbReference type="PROSITE-ProRule" id="PRU00104"/>
    </source>
</evidence>
<dbReference type="InterPro" id="IPR002110">
    <property type="entry name" value="Ankyrin_rpt"/>
</dbReference>
<feature type="compositionally biased region" description="Polar residues" evidence="8">
    <location>
        <begin position="1542"/>
        <end position="1554"/>
    </location>
</feature>
<sequence>MDGIDPDTLLEWLQAGTGDDREIQLMALEQLCMLLLMSDNIDRCFETCPPRTFLPALCKIFIDETAPENVLEVTARAITYYLDISTECARRITQVEGAIKAICQRLNLAQMDERTGKDLAEQCVKLLEHVCHRETTAVYDAGGLQSMLSLIRLHGNSVHKDTLHSAMSVVTRLCSKMEPLDSSMPQCSVDLGFLLEHEDGKVSECALRCFAALIDRFIRKSLDPAELVIHSNLIDRLLTALNSSTEENNGESFLSRPSSFVSIVLSLLSNLCRGSAEVTERLMASSQLVPALKTICTSKDERLVMDCLRLFDLVLVLLCEGRTALPKSAVVGGSADMPADVFDRTHRYLIDAVRRRDTDALIDAVESGSVSPNFTDDVGQTLLNWCSAFGTIEMVSYLCNKGADVNKGQRSSSLHYAACFGRPEVVKILLRNGANPDLRDEEGKTPLDKARERSEENHQQVARILESPGAFLSQPSTSKEEEKKEPVPEKKPEIQNLSPETVAHMLEQLLPVFCSIFQKSLDPRVRRSVLSLLRKAVCNISGESLKNVLNNESQGVEHFSKGLVSLLGAVLEHEDDLDGLEQSLTLIRSLLEKDATYWIEQMIRFGLIEKVESIATREVDSELSTPKEEKKLPPKPSLPPIPTTSSTPPIAIPMIVKPGTTEATEIVAGQLYRWKDWCLIRSKDSLLVWCDVVAMEYSDGSNGWFRYLMDGKLHTMYSSGSLQSGAEKSDTYTEFKDKFHKSKMDLEADFTVFPIFNVPSVEKKIESGNWMVQSAEHNELSITNKDGQQQRIVLKNDIPGFVFESSRSVRQSIIAEITLGPEFATGWSLKGGNKRAKFRSEGQRNRVQDLATEIWDSYLNEAKMKPREALVQLKDACKIVSKFYSADNGGHSKGLLCEFGEALHRFVNLISSDQLSIYELSISGFIPVLLNMLEKFQDGLFAGAQKIVETVLVDDNILSEIVRKIVMVLESSEKFPQFLYDSPGGSPSGLQLLTRRVKFTLEYAAMDKTIKMKDDVHLFDRSKRALKAEPLTTVGQMRNYIYRMVARQWYDKARSTFDFVQKLKEIKANNEVLSFSYQSDFDEEGILYWIGTNGRTTEWVNPASVGVVNVMCSDGPRQPYGRPQDIVSRDVNAINCHTSDDKNAFFTIDLGVLIYPNYYTLRHARGYGQSALRNWILQGSGDGVKWHQIMKHNDDAALGEPGSTASWPISVDRELGPFRFIRIKQNGKNASGQTSYISLSGFEIYGDVVDVVVTGFGTPDKSSGSKVDKWKAKLEMEHSKALAIGSSDATPSGVGSSGRRPSNDTMLTGTSKKLPRYLRHNRLNKDPSQSSKPSTSGMSFLRPSEPSSSSSMGQQKSMSTNNLHDDKPGAASVASTNQAASAESLQHQTPSLENLLVRSRLLDANIPEVSASDENVHSQAHSSASTVAGPSDPADGVHSADNLQVWPSASRDDLVSGNLVALLSGDANGECEELLNMYREHIRSDPSMEVDLDEFVRSSLIGSEEEEHPLDETVDFDESIDVDALIVDEAELDGAVGEGEPSTPSASAVGNSDRGTLGFYSQALRDMLNGEDMYEDEMTDDTNEEDCDDDIAFFTDGNRTLRSETLAAAVAAIRRRLTGGSSTSSNSNANTNSDSNANADQGSSNNAGERMSWRQIVMGEVDRILSETGARAGGVIRILGNREWDDEYIVRRHYGALIPAFDPRPGRTNVNQTEDVELPPISANMNAYAKCLSLSDANSCTKQSPIHLYLKGPDANGDECVIELSDDNLALFVYLQEIYLSVLTSQKDKLRRIWDPTYTLIYSSAPLKDVRNLISLSDREAPIKSKNPLVDGALKALSNVEKLFETYRDISLSSSAFISEKLTQKLIQELSDPLLVSSNALPRWCGYLVNSYPFLFSAETRNMHLKATAFGTSRAIVWLQSRRDEMLALNRGGNTSGSGIAGPRRDDHYAEFRIGRIKHERIKVPRSDEMLMDTAVRVLKFHAARKSVLEIQYQGEEGTGLGPTLEFYALVAAEFQRKSLAMWFCDDYESSETGLDLGEGMKPPGYYVRRPGGLFPAPIPVNTKESDTACEYFHLLGIFLAKVLQDGRLVDLPISIPFLKLLVNSAVTDSSNPDLSGLLTVDDLEVIHPPKARFLKQLAEFVAKAKTLSAEEVEHLTMAFHEDSQCRIDDLCLTFAVDPPSKQFTYGSVDLIPNGSEVLVTNHNVGDYLDACLKFYLDDGIRAQVLAFREGFDLVFPLSSLRSFAPAELQTLLFGEQCPEWTREDLLKYTEPKLGYAKDSPGFLRFVDVLVDMNASERKAFLQFTTGCSSLPPGGLANLHPRLTVVRKVDSDDGTYPSVNTCVHYLKLPEYSSKEILRERLLAATNEKGFHLN</sequence>
<evidence type="ECO:0000256" key="1">
    <source>
        <dbReference type="ARBA" id="ARBA00000885"/>
    </source>
</evidence>
<dbReference type="PANTHER" id="PTHR45670:SF1">
    <property type="entry name" value="E3 UBIQUITIN-PROTEIN LIGASE HECTD1"/>
    <property type="match status" value="1"/>
</dbReference>
<dbReference type="SMART" id="SM00248">
    <property type="entry name" value="ANK"/>
    <property type="match status" value="3"/>
</dbReference>
<evidence type="ECO:0000256" key="4">
    <source>
        <dbReference type="ARBA" id="ARBA00022786"/>
    </source>
</evidence>
<dbReference type="CDD" id="cd00078">
    <property type="entry name" value="HECTc"/>
    <property type="match status" value="1"/>
</dbReference>
<accession>A0AA39LSS4</accession>
<feature type="compositionally biased region" description="Low complexity" evidence="8">
    <location>
        <begin position="1621"/>
        <end position="1640"/>
    </location>
</feature>
<feature type="region of interest" description="Disordered" evidence="8">
    <location>
        <begin position="1411"/>
        <end position="1437"/>
    </location>
</feature>
<dbReference type="EC" id="2.3.2.26" evidence="7"/>
<gene>
    <name evidence="10" type="ORF">QR680_004174</name>
</gene>
<evidence type="ECO:0000256" key="7">
    <source>
        <dbReference type="RuleBase" id="RU369009"/>
    </source>
</evidence>
<dbReference type="GO" id="GO:0043161">
    <property type="term" value="P:proteasome-mediated ubiquitin-dependent protein catabolic process"/>
    <property type="evidence" value="ECO:0007669"/>
    <property type="project" value="TreeGrafter"/>
</dbReference>
<dbReference type="Gene3D" id="2.60.120.260">
    <property type="entry name" value="Galactose-binding domain-like"/>
    <property type="match status" value="1"/>
</dbReference>
<dbReference type="InterPro" id="IPR011989">
    <property type="entry name" value="ARM-like"/>
</dbReference>
<evidence type="ECO:0000256" key="8">
    <source>
        <dbReference type="SAM" id="MobiDB-lite"/>
    </source>
</evidence>
<dbReference type="GO" id="GO:0016607">
    <property type="term" value="C:nuclear speck"/>
    <property type="evidence" value="ECO:0007669"/>
    <property type="project" value="TreeGrafter"/>
</dbReference>
<feature type="active site" description="Glycyl thioester intermediate" evidence="6">
    <location>
        <position position="2342"/>
    </location>
</feature>
<name>A0AA39LSS4_9BILA</name>
<comment type="caution">
    <text evidence="10">The sequence shown here is derived from an EMBL/GenBank/DDBJ whole genome shotgun (WGS) entry which is preliminary data.</text>
</comment>
<comment type="pathway">
    <text evidence="7">Protein modification; protein ubiquitination.</text>
</comment>
<proteinExistence type="inferred from homology"/>
<feature type="compositionally biased region" description="Low complexity" evidence="8">
    <location>
        <begin position="1343"/>
        <end position="1359"/>
    </location>
</feature>
<dbReference type="InterPro" id="IPR000569">
    <property type="entry name" value="HECT_dom"/>
</dbReference>
<evidence type="ECO:0000259" key="9">
    <source>
        <dbReference type="PROSITE" id="PS50237"/>
    </source>
</evidence>
<dbReference type="SUPFAM" id="SSF48403">
    <property type="entry name" value="Ankyrin repeat"/>
    <property type="match status" value="1"/>
</dbReference>
<feature type="compositionally biased region" description="Basic residues" evidence="8">
    <location>
        <begin position="1313"/>
        <end position="1322"/>
    </location>
</feature>
<comment type="function">
    <text evidence="7">E3 ubiquitin-protein ligase which accepts ubiquitin from an E2 ubiquitin-conjugating enzyme in the form of a thioester and then directly transfers the ubiquitin to targeted substrates.</text>
</comment>
<keyword evidence="4 6" id="KW-0833">Ubl conjugation pathway</keyword>
<dbReference type="Pfam" id="PF12796">
    <property type="entry name" value="Ank_2"/>
    <property type="match status" value="1"/>
</dbReference>
<feature type="region of interest" description="Disordered" evidence="8">
    <location>
        <begin position="1282"/>
        <end position="1388"/>
    </location>
</feature>
<dbReference type="Proteomes" id="UP001175271">
    <property type="component" value="Unassembled WGS sequence"/>
</dbReference>
<dbReference type="Gene3D" id="3.30.2410.10">
    <property type="entry name" value="Hect, E3 ligase catalytic domain"/>
    <property type="match status" value="1"/>
</dbReference>
<dbReference type="InterPro" id="IPR008979">
    <property type="entry name" value="Galactose-bd-like_sf"/>
</dbReference>
<dbReference type="Gene3D" id="1.25.40.20">
    <property type="entry name" value="Ankyrin repeat-containing domain"/>
    <property type="match status" value="1"/>
</dbReference>
<dbReference type="SUPFAM" id="SSF48371">
    <property type="entry name" value="ARM repeat"/>
    <property type="match status" value="1"/>
</dbReference>
<organism evidence="10 11">
    <name type="scientific">Steinernema hermaphroditum</name>
    <dbReference type="NCBI Taxonomy" id="289476"/>
    <lineage>
        <taxon>Eukaryota</taxon>
        <taxon>Metazoa</taxon>
        <taxon>Ecdysozoa</taxon>
        <taxon>Nematoda</taxon>
        <taxon>Chromadorea</taxon>
        <taxon>Rhabditida</taxon>
        <taxon>Tylenchina</taxon>
        <taxon>Panagrolaimomorpha</taxon>
        <taxon>Strongyloidoidea</taxon>
        <taxon>Steinernematidae</taxon>
        <taxon>Steinernema</taxon>
    </lineage>
</organism>
<keyword evidence="3 7" id="KW-0808">Transferase</keyword>
<dbReference type="PANTHER" id="PTHR45670">
    <property type="entry name" value="E3 UBIQUITIN-PROTEIN LIGASE TRIP12"/>
    <property type="match status" value="1"/>
</dbReference>
<dbReference type="InterPro" id="IPR057948">
    <property type="entry name" value="TPR_TRIP12_N"/>
</dbReference>
<feature type="region of interest" description="Disordered" evidence="8">
    <location>
        <begin position="1535"/>
        <end position="1554"/>
    </location>
</feature>
<feature type="compositionally biased region" description="Polar residues" evidence="8">
    <location>
        <begin position="1326"/>
        <end position="1338"/>
    </location>
</feature>
<feature type="compositionally biased region" description="Basic and acidic residues" evidence="8">
    <location>
        <begin position="478"/>
        <end position="493"/>
    </location>
</feature>
<dbReference type="InterPro" id="IPR045322">
    <property type="entry name" value="HECTD1/TRIP12-like"/>
</dbReference>
<feature type="compositionally biased region" description="Low complexity" evidence="8">
    <location>
        <begin position="1291"/>
        <end position="1300"/>
    </location>
</feature>
<evidence type="ECO:0000313" key="11">
    <source>
        <dbReference type="Proteomes" id="UP001175271"/>
    </source>
</evidence>
<keyword evidence="5" id="KW-0040">ANK repeat</keyword>
<evidence type="ECO:0000256" key="3">
    <source>
        <dbReference type="ARBA" id="ARBA00022679"/>
    </source>
</evidence>